<dbReference type="InterPro" id="IPR000754">
    <property type="entry name" value="Ribosomal_uS9"/>
</dbReference>
<comment type="caution">
    <text evidence="7">The sequence shown here is derived from an EMBL/GenBank/DDBJ whole genome shotgun (WGS) entry which is preliminary data.</text>
</comment>
<dbReference type="GO" id="GO:0022627">
    <property type="term" value="C:cytosolic small ribosomal subunit"/>
    <property type="evidence" value="ECO:0007669"/>
    <property type="project" value="TreeGrafter"/>
</dbReference>
<sequence>MEQINAIGRRKAAVARIYLMQGKGNITVNGKDYKTYFPQTHVQGKIVQPFQTIEVDNSIYDIKVNVDGGGYKGQAEAIRMAISRALVKLNEDFRTPLKSQKLLTRDARVVERKKYGKPKARKSFQFSKR</sequence>
<accession>A0A840EBJ0</accession>
<evidence type="ECO:0000256" key="2">
    <source>
        <dbReference type="ARBA" id="ARBA00022980"/>
    </source>
</evidence>
<keyword evidence="3 5" id="KW-0687">Ribonucleoprotein</keyword>
<evidence type="ECO:0000256" key="6">
    <source>
        <dbReference type="RuleBase" id="RU003815"/>
    </source>
</evidence>
<dbReference type="Gene3D" id="3.30.230.10">
    <property type="match status" value="1"/>
</dbReference>
<dbReference type="NCBIfam" id="NF001099">
    <property type="entry name" value="PRK00132.1"/>
    <property type="match status" value="1"/>
</dbReference>
<dbReference type="PANTHER" id="PTHR21569:SF1">
    <property type="entry name" value="SMALL RIBOSOMAL SUBUNIT PROTEIN US9M"/>
    <property type="match status" value="1"/>
</dbReference>
<dbReference type="GO" id="GO:0003723">
    <property type="term" value="F:RNA binding"/>
    <property type="evidence" value="ECO:0007669"/>
    <property type="project" value="TreeGrafter"/>
</dbReference>
<dbReference type="PANTHER" id="PTHR21569">
    <property type="entry name" value="RIBOSOMAL PROTEIN S9"/>
    <property type="match status" value="1"/>
</dbReference>
<name>A0A840EBJ0_9BACT</name>
<keyword evidence="8" id="KW-1185">Reference proteome</keyword>
<evidence type="ECO:0000256" key="3">
    <source>
        <dbReference type="ARBA" id="ARBA00023274"/>
    </source>
</evidence>
<evidence type="ECO:0000256" key="5">
    <source>
        <dbReference type="HAMAP-Rule" id="MF_00532"/>
    </source>
</evidence>
<dbReference type="InterPro" id="IPR014721">
    <property type="entry name" value="Ribsml_uS5_D2-typ_fold_subgr"/>
</dbReference>
<dbReference type="RefSeq" id="WP_183497290.1">
    <property type="nucleotide sequence ID" value="NZ_JACIFF010000012.1"/>
</dbReference>
<dbReference type="AlphaFoldDB" id="A0A840EBJ0"/>
<dbReference type="Proteomes" id="UP000576209">
    <property type="component" value="Unassembled WGS sequence"/>
</dbReference>
<dbReference type="HAMAP" id="MF_00532_B">
    <property type="entry name" value="Ribosomal_uS9_B"/>
    <property type="match status" value="1"/>
</dbReference>
<gene>
    <name evidence="5" type="primary">rpsI</name>
    <name evidence="7" type="ORF">GGR28_003709</name>
</gene>
<dbReference type="SUPFAM" id="SSF54211">
    <property type="entry name" value="Ribosomal protein S5 domain 2-like"/>
    <property type="match status" value="1"/>
</dbReference>
<dbReference type="Pfam" id="PF00380">
    <property type="entry name" value="Ribosomal_S9"/>
    <property type="match status" value="1"/>
</dbReference>
<evidence type="ECO:0000313" key="7">
    <source>
        <dbReference type="EMBL" id="MBB4081062.1"/>
    </source>
</evidence>
<organism evidence="7 8">
    <name type="scientific">Neolewinella aquimaris</name>
    <dbReference type="NCBI Taxonomy" id="1835722"/>
    <lineage>
        <taxon>Bacteria</taxon>
        <taxon>Pseudomonadati</taxon>
        <taxon>Bacteroidota</taxon>
        <taxon>Saprospiria</taxon>
        <taxon>Saprospirales</taxon>
        <taxon>Lewinellaceae</taxon>
        <taxon>Neolewinella</taxon>
    </lineage>
</organism>
<dbReference type="InterPro" id="IPR023035">
    <property type="entry name" value="Ribosomal_uS9_bac/plastid"/>
</dbReference>
<reference evidence="7 8" key="1">
    <citation type="submission" date="2020-08" db="EMBL/GenBank/DDBJ databases">
        <title>Genomic Encyclopedia of Type Strains, Phase IV (KMG-IV): sequencing the most valuable type-strain genomes for metagenomic binning, comparative biology and taxonomic classification.</title>
        <authorList>
            <person name="Goeker M."/>
        </authorList>
    </citation>
    <scope>NUCLEOTIDE SEQUENCE [LARGE SCALE GENOMIC DNA]</scope>
    <source>
        <strain evidence="7 8">DSM 105137</strain>
    </source>
</reference>
<evidence type="ECO:0000256" key="1">
    <source>
        <dbReference type="ARBA" id="ARBA00005251"/>
    </source>
</evidence>
<dbReference type="FunFam" id="3.30.230.10:FF:000001">
    <property type="entry name" value="30S ribosomal protein S9"/>
    <property type="match status" value="1"/>
</dbReference>
<dbReference type="GO" id="GO:0006412">
    <property type="term" value="P:translation"/>
    <property type="evidence" value="ECO:0007669"/>
    <property type="project" value="UniProtKB-UniRule"/>
</dbReference>
<evidence type="ECO:0000256" key="4">
    <source>
        <dbReference type="ARBA" id="ARBA00035259"/>
    </source>
</evidence>
<evidence type="ECO:0000313" key="8">
    <source>
        <dbReference type="Proteomes" id="UP000576209"/>
    </source>
</evidence>
<comment type="similarity">
    <text evidence="1 5 6">Belongs to the universal ribosomal protein uS9 family.</text>
</comment>
<dbReference type="InterPro" id="IPR020568">
    <property type="entry name" value="Ribosomal_Su5_D2-typ_SF"/>
</dbReference>
<dbReference type="InterPro" id="IPR020574">
    <property type="entry name" value="Ribosomal_uS9_CS"/>
</dbReference>
<protein>
    <recommendedName>
        <fullName evidence="4 5">Small ribosomal subunit protein uS9</fullName>
    </recommendedName>
</protein>
<keyword evidence="2 5" id="KW-0689">Ribosomal protein</keyword>
<dbReference type="GO" id="GO:0003735">
    <property type="term" value="F:structural constituent of ribosome"/>
    <property type="evidence" value="ECO:0007669"/>
    <property type="project" value="InterPro"/>
</dbReference>
<dbReference type="EMBL" id="JACIFF010000012">
    <property type="protein sequence ID" value="MBB4081062.1"/>
    <property type="molecule type" value="Genomic_DNA"/>
</dbReference>
<proteinExistence type="inferred from homology"/>
<dbReference type="PROSITE" id="PS00360">
    <property type="entry name" value="RIBOSOMAL_S9"/>
    <property type="match status" value="1"/>
</dbReference>